<dbReference type="Gene3D" id="3.30.70.1230">
    <property type="entry name" value="Nucleotide cyclase"/>
    <property type="match status" value="1"/>
</dbReference>
<evidence type="ECO:0000313" key="10">
    <source>
        <dbReference type="EMBL" id="TCO11404.1"/>
    </source>
</evidence>
<feature type="transmembrane region" description="Helical" evidence="8">
    <location>
        <begin position="104"/>
        <end position="121"/>
    </location>
</feature>
<dbReference type="SMART" id="SM00044">
    <property type="entry name" value="CYCc"/>
    <property type="match status" value="1"/>
</dbReference>
<feature type="transmembrane region" description="Helical" evidence="8">
    <location>
        <begin position="73"/>
        <end position="92"/>
    </location>
</feature>
<evidence type="ECO:0000313" key="11">
    <source>
        <dbReference type="Proteomes" id="UP000295818"/>
    </source>
</evidence>
<keyword evidence="4 8" id="KW-1133">Transmembrane helix</keyword>
<dbReference type="PANTHER" id="PTHR11920:SF335">
    <property type="entry name" value="GUANYLATE CYCLASE"/>
    <property type="match status" value="1"/>
</dbReference>
<evidence type="ECO:0000256" key="4">
    <source>
        <dbReference type="ARBA" id="ARBA00022989"/>
    </source>
</evidence>
<dbReference type="SUPFAM" id="SSF55073">
    <property type="entry name" value="Nucleotide cyclase"/>
    <property type="match status" value="1"/>
</dbReference>
<evidence type="ECO:0000256" key="1">
    <source>
        <dbReference type="ARBA" id="ARBA00004370"/>
    </source>
</evidence>
<evidence type="ECO:0000256" key="7">
    <source>
        <dbReference type="RuleBase" id="RU000405"/>
    </source>
</evidence>
<evidence type="ECO:0000259" key="9">
    <source>
        <dbReference type="PROSITE" id="PS50125"/>
    </source>
</evidence>
<feature type="domain" description="Guanylate cyclase" evidence="9">
    <location>
        <begin position="252"/>
        <end position="380"/>
    </location>
</feature>
<dbReference type="Proteomes" id="UP000295818">
    <property type="component" value="Unassembled WGS sequence"/>
</dbReference>
<feature type="transmembrane region" description="Helical" evidence="8">
    <location>
        <begin position="46"/>
        <end position="67"/>
    </location>
</feature>
<dbReference type="PANTHER" id="PTHR11920">
    <property type="entry name" value="GUANYLYL CYCLASE"/>
    <property type="match status" value="1"/>
</dbReference>
<keyword evidence="11" id="KW-1185">Reference proteome</keyword>
<evidence type="ECO:0000256" key="6">
    <source>
        <dbReference type="ARBA" id="ARBA00023239"/>
    </source>
</evidence>
<feature type="transmembrane region" description="Helical" evidence="8">
    <location>
        <begin position="127"/>
        <end position="143"/>
    </location>
</feature>
<gene>
    <name evidence="10" type="ORF">EV644_13167</name>
</gene>
<keyword evidence="2 8" id="KW-0812">Transmembrane</keyword>
<accession>A0ABY2BAZ8</accession>
<dbReference type="PROSITE" id="PS00452">
    <property type="entry name" value="GUANYLATE_CYCLASE_1"/>
    <property type="match status" value="1"/>
</dbReference>
<keyword evidence="5 8" id="KW-0472">Membrane</keyword>
<sequence>MTGSRVHPGAAGPSPRRAVARQLMRLSDLGARPEDSHDERLRQGTLIFLSVLVAALSTIWVTTYLAYGDPVSAAIPGLYQVITVIGLVVLARTRRFGTFRTMQLVAFLVLPALLQVSLGGFVASSGMILWAMCTPLAALALLGTRRSVPWLAAFLVELVVLALVDARLAESPAALLPTGFVVTFLVLNVAGVMVSAYVMLSYFVEQRERAHRELQLERERSERLLLNVLPVPIAERLKAEPGVIAEHYDAVSVLFADIVGFTARSAMMEAAEVVALLDQVFSAFDRLADAAGVEKIKTIGDAYMLVGGLPEPRPNHLAAVARTALAMREEIALIAARPGQGWLAVRIGIDSGPVVAGVIGRRKFIYDLWGDTVNTASRMESHGLPGEIQVTGRVAAALGPEFAVRPRGTIEVKGKGPMQTFLLDRAGKAAEEMPPGQ</sequence>
<evidence type="ECO:0000256" key="5">
    <source>
        <dbReference type="ARBA" id="ARBA00023136"/>
    </source>
</evidence>
<feature type="transmembrane region" description="Helical" evidence="8">
    <location>
        <begin position="150"/>
        <end position="168"/>
    </location>
</feature>
<comment type="similarity">
    <text evidence="7">Belongs to the adenylyl cyclase class-4/guanylyl cyclase family.</text>
</comment>
<evidence type="ECO:0000256" key="8">
    <source>
        <dbReference type="SAM" id="Phobius"/>
    </source>
</evidence>
<dbReference type="Pfam" id="PF00211">
    <property type="entry name" value="Guanylate_cyc"/>
    <property type="match status" value="1"/>
</dbReference>
<comment type="subcellular location">
    <subcellularLocation>
        <location evidence="1">Membrane</location>
    </subcellularLocation>
</comment>
<evidence type="ECO:0000256" key="3">
    <source>
        <dbReference type="ARBA" id="ARBA00022741"/>
    </source>
</evidence>
<comment type="caution">
    <text evidence="10">The sequence shown here is derived from an EMBL/GenBank/DDBJ whole genome shotgun (WGS) entry which is preliminary data.</text>
</comment>
<dbReference type="InterPro" id="IPR029787">
    <property type="entry name" value="Nucleotide_cyclase"/>
</dbReference>
<dbReference type="InterPro" id="IPR001054">
    <property type="entry name" value="A/G_cyclase"/>
</dbReference>
<protein>
    <submittedName>
        <fullName evidence="10">Guanylate cyclase</fullName>
    </submittedName>
</protein>
<dbReference type="CDD" id="cd07302">
    <property type="entry name" value="CHD"/>
    <property type="match status" value="1"/>
</dbReference>
<evidence type="ECO:0000256" key="2">
    <source>
        <dbReference type="ARBA" id="ARBA00022692"/>
    </source>
</evidence>
<feature type="transmembrane region" description="Helical" evidence="8">
    <location>
        <begin position="180"/>
        <end position="204"/>
    </location>
</feature>
<name>A0ABY2BAZ8_9ACTN</name>
<reference evidence="10 11" key="1">
    <citation type="journal article" date="2015" name="Stand. Genomic Sci.">
        <title>Genomic Encyclopedia of Bacterial and Archaeal Type Strains, Phase III: the genomes of soil and plant-associated and newly described type strains.</title>
        <authorList>
            <person name="Whitman W.B."/>
            <person name="Woyke T."/>
            <person name="Klenk H.P."/>
            <person name="Zhou Y."/>
            <person name="Lilburn T.G."/>
            <person name="Beck B.J."/>
            <person name="De Vos P."/>
            <person name="Vandamme P."/>
            <person name="Eisen J.A."/>
            <person name="Garrity G."/>
            <person name="Hugenholtz P."/>
            <person name="Kyrpides N.C."/>
        </authorList>
    </citation>
    <scope>NUCLEOTIDE SEQUENCE [LARGE SCALE GENOMIC DNA]</scope>
    <source>
        <strain evidence="10 11">VKM Ac-2538</strain>
    </source>
</reference>
<dbReference type="PROSITE" id="PS50125">
    <property type="entry name" value="GUANYLATE_CYCLASE_2"/>
    <property type="match status" value="1"/>
</dbReference>
<keyword evidence="6 7" id="KW-0456">Lyase</keyword>
<organism evidence="10 11">
    <name type="scientific">Kribbella orskensis</name>
    <dbReference type="NCBI Taxonomy" id="2512216"/>
    <lineage>
        <taxon>Bacteria</taxon>
        <taxon>Bacillati</taxon>
        <taxon>Actinomycetota</taxon>
        <taxon>Actinomycetes</taxon>
        <taxon>Propionibacteriales</taxon>
        <taxon>Kribbellaceae</taxon>
        <taxon>Kribbella</taxon>
    </lineage>
</organism>
<dbReference type="InterPro" id="IPR050401">
    <property type="entry name" value="Cyclic_nucleotide_synthase"/>
</dbReference>
<dbReference type="InterPro" id="IPR018297">
    <property type="entry name" value="A/G_cyclase_CS"/>
</dbReference>
<keyword evidence="3" id="KW-0547">Nucleotide-binding</keyword>
<dbReference type="EMBL" id="SLWM01000031">
    <property type="protein sequence ID" value="TCO11404.1"/>
    <property type="molecule type" value="Genomic_DNA"/>
</dbReference>
<proteinExistence type="inferred from homology"/>
<dbReference type="RefSeq" id="WP_132196292.1">
    <property type="nucleotide sequence ID" value="NZ_SLWM01000031.1"/>
</dbReference>